<sequence>MGLQHCPEGIPCRGAGQEAQSRGAGAVRARCRALGASCDPGIELSGDYPAVRPPRDSTEANSRRIARSLAVSLRGASAWSAERLPAVVAAGIACGARGCSVGGLRHWTAAPSVEPCCAVQWQHVCVVLRWAGFIDWTHNWKQSCPSPARSRAFLISPEGAVGARAAPEAYRRGVEVRHRLGTVLRQALLQEKQDG</sequence>
<gene>
    <name evidence="1" type="ORF">NDU88_009656</name>
</gene>
<dbReference type="EMBL" id="JANPWB010000009">
    <property type="protein sequence ID" value="KAJ1156940.1"/>
    <property type="molecule type" value="Genomic_DNA"/>
</dbReference>
<name>A0AAV7RZM9_PLEWA</name>
<keyword evidence="2" id="KW-1185">Reference proteome</keyword>
<proteinExistence type="predicted"/>
<evidence type="ECO:0000313" key="1">
    <source>
        <dbReference type="EMBL" id="KAJ1156940.1"/>
    </source>
</evidence>
<protein>
    <submittedName>
        <fullName evidence="1">Uncharacterized protein</fullName>
    </submittedName>
</protein>
<dbReference type="AlphaFoldDB" id="A0AAV7RZM9"/>
<organism evidence="1 2">
    <name type="scientific">Pleurodeles waltl</name>
    <name type="common">Iberian ribbed newt</name>
    <dbReference type="NCBI Taxonomy" id="8319"/>
    <lineage>
        <taxon>Eukaryota</taxon>
        <taxon>Metazoa</taxon>
        <taxon>Chordata</taxon>
        <taxon>Craniata</taxon>
        <taxon>Vertebrata</taxon>
        <taxon>Euteleostomi</taxon>
        <taxon>Amphibia</taxon>
        <taxon>Batrachia</taxon>
        <taxon>Caudata</taxon>
        <taxon>Salamandroidea</taxon>
        <taxon>Salamandridae</taxon>
        <taxon>Pleurodelinae</taxon>
        <taxon>Pleurodeles</taxon>
    </lineage>
</organism>
<accession>A0AAV7RZM9</accession>
<dbReference type="Proteomes" id="UP001066276">
    <property type="component" value="Chromosome 5"/>
</dbReference>
<comment type="caution">
    <text evidence="1">The sequence shown here is derived from an EMBL/GenBank/DDBJ whole genome shotgun (WGS) entry which is preliminary data.</text>
</comment>
<reference evidence="1" key="1">
    <citation type="journal article" date="2022" name="bioRxiv">
        <title>Sequencing and chromosome-scale assembly of the giantPleurodeles waltlgenome.</title>
        <authorList>
            <person name="Brown T."/>
            <person name="Elewa A."/>
            <person name="Iarovenko S."/>
            <person name="Subramanian E."/>
            <person name="Araus A.J."/>
            <person name="Petzold A."/>
            <person name="Susuki M."/>
            <person name="Suzuki K.-i.T."/>
            <person name="Hayashi T."/>
            <person name="Toyoda A."/>
            <person name="Oliveira C."/>
            <person name="Osipova E."/>
            <person name="Leigh N.D."/>
            <person name="Simon A."/>
            <person name="Yun M.H."/>
        </authorList>
    </citation>
    <scope>NUCLEOTIDE SEQUENCE</scope>
    <source>
        <strain evidence="1">20211129_DDA</strain>
        <tissue evidence="1">Liver</tissue>
    </source>
</reference>
<evidence type="ECO:0000313" key="2">
    <source>
        <dbReference type="Proteomes" id="UP001066276"/>
    </source>
</evidence>